<evidence type="ECO:0000256" key="3">
    <source>
        <dbReference type="ARBA" id="ARBA00023163"/>
    </source>
</evidence>
<dbReference type="SMART" id="SM00346">
    <property type="entry name" value="HTH_ICLR"/>
    <property type="match status" value="1"/>
</dbReference>
<accession>A0A1M7YUE8</accession>
<proteinExistence type="predicted"/>
<dbReference type="Proteomes" id="UP000184600">
    <property type="component" value="Unassembled WGS sequence"/>
</dbReference>
<evidence type="ECO:0000256" key="1">
    <source>
        <dbReference type="ARBA" id="ARBA00023015"/>
    </source>
</evidence>
<evidence type="ECO:0000313" key="6">
    <source>
        <dbReference type="EMBL" id="SHO56232.1"/>
    </source>
</evidence>
<dbReference type="SUPFAM" id="SSF46785">
    <property type="entry name" value="Winged helix' DNA-binding domain"/>
    <property type="match status" value="1"/>
</dbReference>
<feature type="domain" description="IclR-ED" evidence="5">
    <location>
        <begin position="72"/>
        <end position="254"/>
    </location>
</feature>
<keyword evidence="3" id="KW-0804">Transcription</keyword>
<keyword evidence="2" id="KW-0238">DNA-binding</keyword>
<dbReference type="InterPro" id="IPR029016">
    <property type="entry name" value="GAF-like_dom_sf"/>
</dbReference>
<feature type="domain" description="HTH iclR-type" evidence="4">
    <location>
        <begin position="9"/>
        <end position="71"/>
    </location>
</feature>
<reference evidence="7" key="1">
    <citation type="submission" date="2016-12" db="EMBL/GenBank/DDBJ databases">
        <authorList>
            <person name="Rodrigo-Torres L."/>
            <person name="Arahal R.D."/>
            <person name="Lucena T."/>
        </authorList>
    </citation>
    <scope>NUCLEOTIDE SEQUENCE [LARGE SCALE GENOMIC DNA]</scope>
</reference>
<name>A0A1M7YUE8_9VIBR</name>
<dbReference type="Pfam" id="PF01614">
    <property type="entry name" value="IclR_C"/>
    <property type="match status" value="1"/>
</dbReference>
<evidence type="ECO:0000256" key="2">
    <source>
        <dbReference type="ARBA" id="ARBA00023125"/>
    </source>
</evidence>
<dbReference type="PANTHER" id="PTHR30136:SF7">
    <property type="entry name" value="HTH-TYPE TRANSCRIPTIONAL REGULATOR KDGR-RELATED"/>
    <property type="match status" value="1"/>
</dbReference>
<dbReference type="Gene3D" id="1.10.10.10">
    <property type="entry name" value="Winged helix-like DNA-binding domain superfamily/Winged helix DNA-binding domain"/>
    <property type="match status" value="1"/>
</dbReference>
<sequence>MTKKPEYRAPALEKGLEILELLAKAEEPLTKKQIAEKLNRSVSEIFRMLSVLKEKRYIECHKDTAGYVLTLKMFALSNQHPPVMLLLRQCALLTEQLCKKVNQSCHISRYSNGELLVIAREESPYKMGFSLKVGARIDVFASGSGAVLLGFCAPEIREALLTNEYATEELIQTTLQQAEETRRRGYFLGKSPQISGVTNISAPIFGPQGDLLAVITIPYMTLNSQTVSHSVKDIVQAKDELIRVARELSQNPLSPSLI</sequence>
<dbReference type="STRING" id="1117707.VQ7734_02001"/>
<dbReference type="InterPro" id="IPR036388">
    <property type="entry name" value="WH-like_DNA-bd_sf"/>
</dbReference>
<dbReference type="InterPro" id="IPR050707">
    <property type="entry name" value="HTH_MetabolicPath_Reg"/>
</dbReference>
<keyword evidence="7" id="KW-1185">Reference proteome</keyword>
<dbReference type="PROSITE" id="PS51078">
    <property type="entry name" value="ICLR_ED"/>
    <property type="match status" value="1"/>
</dbReference>
<evidence type="ECO:0000259" key="4">
    <source>
        <dbReference type="PROSITE" id="PS51077"/>
    </source>
</evidence>
<dbReference type="InterPro" id="IPR036390">
    <property type="entry name" value="WH_DNA-bd_sf"/>
</dbReference>
<dbReference type="AlphaFoldDB" id="A0A1M7YUE8"/>
<dbReference type="InterPro" id="IPR014757">
    <property type="entry name" value="Tscrpt_reg_IclR_C"/>
</dbReference>
<dbReference type="PROSITE" id="PS51077">
    <property type="entry name" value="HTH_ICLR"/>
    <property type="match status" value="1"/>
</dbReference>
<dbReference type="InterPro" id="IPR005471">
    <property type="entry name" value="Tscrpt_reg_IclR_N"/>
</dbReference>
<dbReference type="EMBL" id="FRFG01000023">
    <property type="protein sequence ID" value="SHO56232.1"/>
    <property type="molecule type" value="Genomic_DNA"/>
</dbReference>
<evidence type="ECO:0000313" key="7">
    <source>
        <dbReference type="Proteomes" id="UP000184600"/>
    </source>
</evidence>
<dbReference type="OrthoDB" id="9807558at2"/>
<gene>
    <name evidence="6" type="primary">kdgR_1</name>
    <name evidence="6" type="ORF">VQ7734_02001</name>
</gene>
<dbReference type="GO" id="GO:0003677">
    <property type="term" value="F:DNA binding"/>
    <property type="evidence" value="ECO:0007669"/>
    <property type="project" value="UniProtKB-KW"/>
</dbReference>
<dbReference type="GO" id="GO:0045892">
    <property type="term" value="P:negative regulation of DNA-templated transcription"/>
    <property type="evidence" value="ECO:0007669"/>
    <property type="project" value="TreeGrafter"/>
</dbReference>
<protein>
    <submittedName>
        <fullName evidence="6">Transcriptional regulator KdgR</fullName>
    </submittedName>
</protein>
<dbReference type="PANTHER" id="PTHR30136">
    <property type="entry name" value="HELIX-TURN-HELIX TRANSCRIPTIONAL REGULATOR, ICLR FAMILY"/>
    <property type="match status" value="1"/>
</dbReference>
<dbReference type="GO" id="GO:0003700">
    <property type="term" value="F:DNA-binding transcription factor activity"/>
    <property type="evidence" value="ECO:0007669"/>
    <property type="project" value="TreeGrafter"/>
</dbReference>
<keyword evidence="1" id="KW-0805">Transcription regulation</keyword>
<dbReference type="Gene3D" id="3.30.450.40">
    <property type="match status" value="1"/>
</dbReference>
<dbReference type="SUPFAM" id="SSF55781">
    <property type="entry name" value="GAF domain-like"/>
    <property type="match status" value="1"/>
</dbReference>
<dbReference type="RefSeq" id="WP_073581987.1">
    <property type="nucleotide sequence ID" value="NZ_AP024897.1"/>
</dbReference>
<evidence type="ECO:0000259" key="5">
    <source>
        <dbReference type="PROSITE" id="PS51078"/>
    </source>
</evidence>
<dbReference type="Pfam" id="PF09339">
    <property type="entry name" value="HTH_IclR"/>
    <property type="match status" value="1"/>
</dbReference>
<organism evidence="6 7">
    <name type="scientific">Vibrio quintilis</name>
    <dbReference type="NCBI Taxonomy" id="1117707"/>
    <lineage>
        <taxon>Bacteria</taxon>
        <taxon>Pseudomonadati</taxon>
        <taxon>Pseudomonadota</taxon>
        <taxon>Gammaproteobacteria</taxon>
        <taxon>Vibrionales</taxon>
        <taxon>Vibrionaceae</taxon>
        <taxon>Vibrio</taxon>
    </lineage>
</organism>